<dbReference type="Gene3D" id="2.60.40.10">
    <property type="entry name" value="Immunoglobulins"/>
    <property type="match status" value="1"/>
</dbReference>
<gene>
    <name evidence="5" type="ORF">SANBI_003591</name>
</gene>
<dbReference type="RefSeq" id="WP_319157490.1">
    <property type="nucleotide sequence ID" value="NZ_CP138359.1"/>
</dbReference>
<sequence>MSDIHDRLRREHEPTGPAGSVTVLTNHLGYGLAGAKAVVVATVGEVSVGPAMVVRVDGVDDVAVGTLDLGPAQVVDGWTTGSYRRLELDVITEPGTYRVDVAGERGLVRSRPFVVGEHRLQLQTVADLLAYFRAVRSSGEIDRKDRHARFYGDTSGAEVDARGGWLDASGDFSKFLSHLTYTRMMSPQQMPLCAWAMMAARDELADRHPAVAAAQGNRLRDEALFGADFLVRFQSEEGYFYTAIFDALTKDLDERVITAPLQDSVRTQRWQAAYRHGGGLAIAALARASTLDADGDHTREEYLRAAQRGFDHLEERNLDYLFDGTESIIDDYCALLAAVELTAAAEHHGLPAGPSRAAACRRAASLGGRRRGGPDGVGYLVGDAGGRPFFHAAESGLPIVSLLRFAEVLGGDPEVVDAARRTALDLAQDLVTRVDEVDNPFGYFRQYVQPTGAEPRTAFFYPHDNETGYWWQGENANISSIAYAATLAAEAPGCDPVLARRLQRLADDQLAWVTGLNPFDSSMLQGRGLNNVEYSTAFQNVPGGILNGITSGFTDERDIAFMPQGPAQSGESWRWAEQWIPHSGWFLLAVSAAR</sequence>
<evidence type="ECO:0000256" key="3">
    <source>
        <dbReference type="SAM" id="MobiDB-lite"/>
    </source>
</evidence>
<name>A0AAF1BYN9_9MICO</name>
<keyword evidence="1" id="KW-0119">Carbohydrate metabolism</keyword>
<keyword evidence="2" id="KW-0624">Polysaccharide degradation</keyword>
<evidence type="ECO:0000313" key="5">
    <source>
        <dbReference type="EMBL" id="WPF82247.1"/>
    </source>
</evidence>
<dbReference type="Pfam" id="PF00759">
    <property type="entry name" value="Glyco_hydro_9"/>
    <property type="match status" value="1"/>
</dbReference>
<dbReference type="InterPro" id="IPR012341">
    <property type="entry name" value="6hp_glycosidase-like_sf"/>
</dbReference>
<keyword evidence="5" id="KW-0378">Hydrolase</keyword>
<dbReference type="Gene3D" id="1.50.10.10">
    <property type="match status" value="1"/>
</dbReference>
<feature type="compositionally biased region" description="Basic and acidic residues" evidence="3">
    <location>
        <begin position="1"/>
        <end position="14"/>
    </location>
</feature>
<protein>
    <submittedName>
        <fullName evidence="5">Glycoside hydrolase family 9 protein</fullName>
    </submittedName>
</protein>
<dbReference type="GO" id="GO:0000272">
    <property type="term" value="P:polysaccharide catabolic process"/>
    <property type="evidence" value="ECO:0007669"/>
    <property type="project" value="UniProtKB-KW"/>
</dbReference>
<feature type="region of interest" description="Disordered" evidence="3">
    <location>
        <begin position="1"/>
        <end position="20"/>
    </location>
</feature>
<reference evidence="6" key="1">
    <citation type="submission" date="2023-11" db="EMBL/GenBank/DDBJ databases">
        <authorList>
            <person name="Helweg L.P."/>
            <person name="Kiel A."/>
            <person name="Hitz F."/>
            <person name="Ruckert-Reed C."/>
            <person name="Busche T."/>
            <person name="Kaltschmidt B."/>
            <person name="Kaltschmidt C."/>
        </authorList>
    </citation>
    <scope>NUCLEOTIDE SEQUENCE [LARGE SCALE GENOMIC DNA]</scope>
    <source>
        <strain evidence="6">4.1</strain>
    </source>
</reference>
<evidence type="ECO:0000259" key="4">
    <source>
        <dbReference type="Pfam" id="PF00759"/>
    </source>
</evidence>
<dbReference type="GO" id="GO:0004553">
    <property type="term" value="F:hydrolase activity, hydrolyzing O-glycosyl compounds"/>
    <property type="evidence" value="ECO:0007669"/>
    <property type="project" value="InterPro"/>
</dbReference>
<organism evidence="5 6">
    <name type="scientific">Sanguibacter biliveldensis</name>
    <dbReference type="NCBI Taxonomy" id="3030830"/>
    <lineage>
        <taxon>Bacteria</taxon>
        <taxon>Bacillati</taxon>
        <taxon>Actinomycetota</taxon>
        <taxon>Actinomycetes</taxon>
        <taxon>Micrococcales</taxon>
        <taxon>Sanguibacteraceae</taxon>
        <taxon>Sanguibacter</taxon>
    </lineage>
</organism>
<dbReference type="InterPro" id="IPR001701">
    <property type="entry name" value="Glyco_hydro_9"/>
</dbReference>
<dbReference type="InterPro" id="IPR014756">
    <property type="entry name" value="Ig_E-set"/>
</dbReference>
<dbReference type="EMBL" id="CP138359">
    <property type="protein sequence ID" value="WPF82247.1"/>
    <property type="molecule type" value="Genomic_DNA"/>
</dbReference>
<dbReference type="SUPFAM" id="SSF48208">
    <property type="entry name" value="Six-hairpin glycosidases"/>
    <property type="match status" value="1"/>
</dbReference>
<dbReference type="AlphaFoldDB" id="A0AAF1BYN9"/>
<evidence type="ECO:0000313" key="6">
    <source>
        <dbReference type="Proteomes" id="UP001304340"/>
    </source>
</evidence>
<accession>A0AAF1BYN9</accession>
<keyword evidence="6" id="KW-1185">Reference proteome</keyword>
<dbReference type="SUPFAM" id="SSF81296">
    <property type="entry name" value="E set domains"/>
    <property type="match status" value="1"/>
</dbReference>
<evidence type="ECO:0000256" key="1">
    <source>
        <dbReference type="ARBA" id="ARBA00023277"/>
    </source>
</evidence>
<feature type="domain" description="Glycoside hydrolase family 9" evidence="4">
    <location>
        <begin position="125"/>
        <end position="344"/>
    </location>
</feature>
<dbReference type="InterPro" id="IPR013783">
    <property type="entry name" value="Ig-like_fold"/>
</dbReference>
<dbReference type="Proteomes" id="UP001304340">
    <property type="component" value="Chromosome"/>
</dbReference>
<evidence type="ECO:0000256" key="2">
    <source>
        <dbReference type="ARBA" id="ARBA00023326"/>
    </source>
</evidence>
<dbReference type="KEGG" id="sbil:SANBI_003591"/>
<proteinExistence type="predicted"/>
<dbReference type="InterPro" id="IPR008928">
    <property type="entry name" value="6-hairpin_glycosidase_sf"/>
</dbReference>